<dbReference type="Pfam" id="PF00903">
    <property type="entry name" value="Glyoxalase"/>
    <property type="match status" value="1"/>
</dbReference>
<accession>H8GJG6</accession>
<protein>
    <submittedName>
        <fullName evidence="2">Lactoylglutathione lyase-like lyase</fullName>
    </submittedName>
</protein>
<organism evidence="2 3">
    <name type="scientific">Methylomicrobium album BG8</name>
    <dbReference type="NCBI Taxonomy" id="686340"/>
    <lineage>
        <taxon>Bacteria</taxon>
        <taxon>Pseudomonadati</taxon>
        <taxon>Pseudomonadota</taxon>
        <taxon>Gammaproteobacteria</taxon>
        <taxon>Methylococcales</taxon>
        <taxon>Methylococcaceae</taxon>
        <taxon>Methylomicrobium</taxon>
    </lineage>
</organism>
<keyword evidence="3" id="KW-1185">Reference proteome</keyword>
<dbReference type="STRING" id="686340.Metal_2612"/>
<dbReference type="SUPFAM" id="SSF54593">
    <property type="entry name" value="Glyoxalase/Bleomycin resistance protein/Dihydroxybiphenyl dioxygenase"/>
    <property type="match status" value="1"/>
</dbReference>
<dbReference type="InterPro" id="IPR037523">
    <property type="entry name" value="VOC_core"/>
</dbReference>
<evidence type="ECO:0000313" key="3">
    <source>
        <dbReference type="Proteomes" id="UP000005090"/>
    </source>
</evidence>
<name>H8GJG6_METAL</name>
<dbReference type="InterPro" id="IPR004360">
    <property type="entry name" value="Glyas_Fos-R_dOase_dom"/>
</dbReference>
<evidence type="ECO:0000313" key="2">
    <source>
        <dbReference type="EMBL" id="EIC30326.1"/>
    </source>
</evidence>
<dbReference type="PROSITE" id="PS51819">
    <property type="entry name" value="VOC"/>
    <property type="match status" value="1"/>
</dbReference>
<proteinExistence type="predicted"/>
<reference evidence="2 3" key="1">
    <citation type="journal article" date="2013" name="Genome Announc.">
        <title>Genome Sequence of the Obligate Gammaproteobacterial Methanotroph Methylomicrobium album Strain BG8.</title>
        <authorList>
            <person name="Kits K.D."/>
            <person name="Kalyuzhnaya M.G."/>
            <person name="Klotz M.G."/>
            <person name="Jetten M.S."/>
            <person name="Op den Camp H.J."/>
            <person name="Vuilleumier S."/>
            <person name="Bringel F."/>
            <person name="Dispirito A.A."/>
            <person name="Murrell J.C."/>
            <person name="Bruce D."/>
            <person name="Cheng J.F."/>
            <person name="Copeland A."/>
            <person name="Goodwin L."/>
            <person name="Hauser L."/>
            <person name="Lajus A."/>
            <person name="Land M.L."/>
            <person name="Lapidus A."/>
            <person name="Lucas S."/>
            <person name="Medigue C."/>
            <person name="Pitluck S."/>
            <person name="Woyke T."/>
            <person name="Zeytun A."/>
            <person name="Stein L.Y."/>
        </authorList>
    </citation>
    <scope>NUCLEOTIDE SEQUENCE [LARGE SCALE GENOMIC DNA]</scope>
    <source>
        <strain evidence="2 3">BG8</strain>
    </source>
</reference>
<keyword evidence="2" id="KW-0456">Lyase</keyword>
<dbReference type="AlphaFoldDB" id="H8GJG6"/>
<dbReference type="EMBL" id="CM001475">
    <property type="protein sequence ID" value="EIC30326.1"/>
    <property type="molecule type" value="Genomic_DNA"/>
</dbReference>
<dbReference type="RefSeq" id="WP_005372890.1">
    <property type="nucleotide sequence ID" value="NZ_CM001475.1"/>
</dbReference>
<dbReference type="InterPro" id="IPR029068">
    <property type="entry name" value="Glyas_Bleomycin-R_OHBP_Dase"/>
</dbReference>
<dbReference type="GO" id="GO:0016829">
    <property type="term" value="F:lyase activity"/>
    <property type="evidence" value="ECO:0007669"/>
    <property type="project" value="UniProtKB-KW"/>
</dbReference>
<sequence length="129" mass="14217">MDTLGIHHLGLAVSNLEATTRFFTDCLGWSVVREMPDYPAKFVSNGSAFVTLWQTSPGSRPFDRRGQVGLHHVAIRVPDEAALVAVFDRVAHYPGVVVEFAPELLRGGPAKHCMVYEPSGVRVEFVWAP</sequence>
<dbReference type="eggNOG" id="COG0346">
    <property type="taxonomic scope" value="Bacteria"/>
</dbReference>
<feature type="domain" description="VOC" evidence="1">
    <location>
        <begin position="5"/>
        <end position="128"/>
    </location>
</feature>
<evidence type="ECO:0000259" key="1">
    <source>
        <dbReference type="PROSITE" id="PS51819"/>
    </source>
</evidence>
<dbReference type="Gene3D" id="3.10.180.10">
    <property type="entry name" value="2,3-Dihydroxybiphenyl 1,2-Dioxygenase, domain 1"/>
    <property type="match status" value="1"/>
</dbReference>
<dbReference type="Proteomes" id="UP000005090">
    <property type="component" value="Chromosome"/>
</dbReference>
<dbReference type="HOGENOM" id="CLU_140939_0_0_6"/>
<gene>
    <name evidence="2" type="ORF">Metal_2612</name>
</gene>